<dbReference type="AlphaFoldDB" id="A0A2R7Y160"/>
<evidence type="ECO:0000313" key="2">
    <source>
        <dbReference type="EMBL" id="PUA31280.1"/>
    </source>
</evidence>
<reference evidence="2 3" key="1">
    <citation type="journal article" date="2018" name="Syst. Appl. Microbiol.">
        <title>A new symbiotic nanoarchaeote (Candidatus Nanoclepta minutus) and its host (Zestosphaera tikiterensis gen. nov., sp. nov.) from a New Zealand hot spring.</title>
        <authorList>
            <person name="St John E."/>
            <person name="Liu Y."/>
            <person name="Podar M."/>
            <person name="Stott M.B."/>
            <person name="Meneghin J."/>
            <person name="Chen Z."/>
            <person name="Lagutin K."/>
            <person name="Mitchell K."/>
            <person name="Reysenbach A.L."/>
        </authorList>
    </citation>
    <scope>NUCLEOTIDE SEQUENCE [LARGE SCALE GENOMIC DNA]</scope>
    <source>
        <strain evidence="2">NZ3</strain>
    </source>
</reference>
<comment type="caution">
    <text evidence="2">The sequence shown here is derived from an EMBL/GenBank/DDBJ whole genome shotgun (WGS) entry which is preliminary data.</text>
</comment>
<accession>A0A2R7Y160</accession>
<dbReference type="Proteomes" id="UP000244093">
    <property type="component" value="Unassembled WGS sequence"/>
</dbReference>
<keyword evidence="1" id="KW-0812">Transmembrane</keyword>
<keyword evidence="1" id="KW-0472">Membrane</keyword>
<gene>
    <name evidence="2" type="ORF">B7O98_09560</name>
</gene>
<feature type="transmembrane region" description="Helical" evidence="1">
    <location>
        <begin position="108"/>
        <end position="130"/>
    </location>
</feature>
<feature type="transmembrane region" description="Helical" evidence="1">
    <location>
        <begin position="171"/>
        <end position="190"/>
    </location>
</feature>
<proteinExistence type="predicted"/>
<protein>
    <submittedName>
        <fullName evidence="2">Uncharacterized protein</fullName>
    </submittedName>
</protein>
<evidence type="ECO:0000256" key="1">
    <source>
        <dbReference type="SAM" id="Phobius"/>
    </source>
</evidence>
<evidence type="ECO:0000313" key="3">
    <source>
        <dbReference type="Proteomes" id="UP000244093"/>
    </source>
</evidence>
<feature type="transmembrane region" description="Helical" evidence="1">
    <location>
        <begin position="12"/>
        <end position="37"/>
    </location>
</feature>
<keyword evidence="1" id="KW-1133">Transmembrane helix</keyword>
<organism evidence="2 3">
    <name type="scientific">Zestosphaera tikiterensis</name>
    <dbReference type="NCBI Taxonomy" id="1973259"/>
    <lineage>
        <taxon>Archaea</taxon>
        <taxon>Thermoproteota</taxon>
        <taxon>Thermoprotei</taxon>
        <taxon>Desulfurococcales</taxon>
        <taxon>Desulfurococcaceae</taxon>
        <taxon>Zestosphaera</taxon>
    </lineage>
</organism>
<feature type="transmembrane region" description="Helical" evidence="1">
    <location>
        <begin position="76"/>
        <end position="96"/>
    </location>
</feature>
<name>A0A2R7Y160_9CREN</name>
<dbReference type="EMBL" id="NBVN01000016">
    <property type="protein sequence ID" value="PUA31280.1"/>
    <property type="molecule type" value="Genomic_DNA"/>
</dbReference>
<sequence length="196" mass="21077">MRGGGLTSKVKVLYILACVSATFLGLTLITSVVTPIYRFHGVVEGEVALLWYLLSYYGEVVRVASLDAVRVLTIPLFMLSTFLIASSAYALLTYVFKKFNSLLSAVELLLGGGLASVAMSTLLLSIVRILTTEVSGLSVDNVFYTSAGLVNFGRTYYHVNSLTSTLLNPLTVMALNTINALLAGATYVLLTSEDEL</sequence>